<dbReference type="PIRSF" id="PIRSF006250">
    <property type="entry name" value="NadC_ModD"/>
    <property type="match status" value="1"/>
</dbReference>
<evidence type="ECO:0000259" key="11">
    <source>
        <dbReference type="Pfam" id="PF01729"/>
    </source>
</evidence>
<feature type="domain" description="Quinolinate phosphoribosyl transferase N-terminal" evidence="12">
    <location>
        <begin position="25"/>
        <end position="110"/>
    </location>
</feature>
<name>A0ABY7QUQ8_9FIRM</name>
<dbReference type="RefSeq" id="WP_271192056.1">
    <property type="nucleotide sequence ID" value="NZ_CP115667.1"/>
</dbReference>
<protein>
    <recommendedName>
        <fullName evidence="4">nicotinate-nucleotide diphosphorylase (carboxylating)</fullName>
        <ecNumber evidence="4">2.4.2.19</ecNumber>
    </recommendedName>
    <alternativeName>
        <fullName evidence="8">Quinolinate phosphoribosyltransferase [decarboxylating]</fullName>
    </alternativeName>
</protein>
<dbReference type="CDD" id="cd01572">
    <property type="entry name" value="QPRTase"/>
    <property type="match status" value="1"/>
</dbReference>
<comment type="catalytic activity">
    <reaction evidence="9">
        <text>nicotinate beta-D-ribonucleotide + CO2 + diphosphate = quinolinate + 5-phospho-alpha-D-ribose 1-diphosphate + 2 H(+)</text>
        <dbReference type="Rhea" id="RHEA:12733"/>
        <dbReference type="ChEBI" id="CHEBI:15378"/>
        <dbReference type="ChEBI" id="CHEBI:16526"/>
        <dbReference type="ChEBI" id="CHEBI:29959"/>
        <dbReference type="ChEBI" id="CHEBI:33019"/>
        <dbReference type="ChEBI" id="CHEBI:57502"/>
        <dbReference type="ChEBI" id="CHEBI:58017"/>
        <dbReference type="EC" id="2.4.2.19"/>
    </reaction>
</comment>
<sequence>MKGIEKFLMDEALLRALKEDVTYEDVTTASVFKENARATVELISKDEGILAGLEVFRRTFLLLDPQTSFDLQKSDGDAITKQELLGTVTGSVHVLLTAERVALNMLQRMSGVATYAHKMVTTLDDPHTKIVDTRKTTPGLRIFEKYAVTVGGASNHRYNLSDAILLKDNHIGAAGSVAKAIAMARDYASITTPVEIEVESLELAEEAVNAGADIIMLDNMDVASIKEAVALIGGRSKVELSGNINLDNVANYRGLGADFISSGAITHSAKILDLSMKHLKVIEL</sequence>
<feature type="domain" description="Quinolinate phosphoribosyl transferase C-terminal" evidence="11">
    <location>
        <begin position="112"/>
        <end position="277"/>
    </location>
</feature>
<dbReference type="EC" id="2.4.2.19" evidence="4"/>
<dbReference type="InterPro" id="IPR022412">
    <property type="entry name" value="Quinolinate_PRibosylTrfase_N"/>
</dbReference>
<dbReference type="InterPro" id="IPR013785">
    <property type="entry name" value="Aldolase_TIM"/>
</dbReference>
<comment type="function">
    <text evidence="1">Involved in the catabolism of quinolinic acid (QA).</text>
</comment>
<evidence type="ECO:0000256" key="1">
    <source>
        <dbReference type="ARBA" id="ARBA00003237"/>
    </source>
</evidence>
<evidence type="ECO:0000256" key="6">
    <source>
        <dbReference type="ARBA" id="ARBA00022676"/>
    </source>
</evidence>
<dbReference type="Pfam" id="PF01729">
    <property type="entry name" value="QRPTase_C"/>
    <property type="match status" value="1"/>
</dbReference>
<comment type="pathway">
    <text evidence="2">Cofactor biosynthesis; NAD(+) biosynthesis; nicotinate D-ribonucleotide from quinolinate: step 1/1.</text>
</comment>
<keyword evidence="7 10" id="KW-0808">Transferase</keyword>
<dbReference type="InterPro" id="IPR036068">
    <property type="entry name" value="Nicotinate_pribotase-like_C"/>
</dbReference>
<proteinExistence type="inferred from homology"/>
<evidence type="ECO:0000313" key="14">
    <source>
        <dbReference type="Proteomes" id="UP001210339"/>
    </source>
</evidence>
<dbReference type="SUPFAM" id="SSF51690">
    <property type="entry name" value="Nicotinate/Quinolinate PRTase C-terminal domain-like"/>
    <property type="match status" value="1"/>
</dbReference>
<accession>A0ABY7QUQ8</accession>
<dbReference type="PANTHER" id="PTHR32179:SF3">
    <property type="entry name" value="NICOTINATE-NUCLEOTIDE PYROPHOSPHORYLASE [CARBOXYLATING]"/>
    <property type="match status" value="1"/>
</dbReference>
<keyword evidence="14" id="KW-1185">Reference proteome</keyword>
<dbReference type="InterPro" id="IPR037128">
    <property type="entry name" value="Quinolinate_PRibosylTase_N_sf"/>
</dbReference>
<evidence type="ECO:0000256" key="7">
    <source>
        <dbReference type="ARBA" id="ARBA00022679"/>
    </source>
</evidence>
<dbReference type="Pfam" id="PF02749">
    <property type="entry name" value="QRPTase_N"/>
    <property type="match status" value="1"/>
</dbReference>
<reference evidence="13 14" key="1">
    <citation type="submission" date="2023-01" db="EMBL/GenBank/DDBJ databases">
        <authorList>
            <person name="Lee S.H."/>
            <person name="Jung H.S."/>
            <person name="Yun J.U."/>
        </authorList>
    </citation>
    <scope>NUCLEOTIDE SEQUENCE [LARGE SCALE GENOMIC DNA]</scope>
    <source>
        <strain evidence="13 14">CBA3646</strain>
    </source>
</reference>
<evidence type="ECO:0000256" key="3">
    <source>
        <dbReference type="ARBA" id="ARBA00009400"/>
    </source>
</evidence>
<dbReference type="GO" id="GO:0004514">
    <property type="term" value="F:nicotinate-nucleotide diphosphorylase (carboxylating) activity"/>
    <property type="evidence" value="ECO:0007669"/>
    <property type="project" value="UniProtKB-EC"/>
</dbReference>
<evidence type="ECO:0000256" key="9">
    <source>
        <dbReference type="ARBA" id="ARBA00047445"/>
    </source>
</evidence>
<evidence type="ECO:0000256" key="8">
    <source>
        <dbReference type="ARBA" id="ARBA00033102"/>
    </source>
</evidence>
<evidence type="ECO:0000256" key="10">
    <source>
        <dbReference type="PIRNR" id="PIRNR006250"/>
    </source>
</evidence>
<dbReference type="Gene3D" id="3.20.20.70">
    <property type="entry name" value="Aldolase class I"/>
    <property type="match status" value="1"/>
</dbReference>
<dbReference type="Proteomes" id="UP001210339">
    <property type="component" value="Chromosome"/>
</dbReference>
<dbReference type="PANTHER" id="PTHR32179">
    <property type="entry name" value="NICOTINATE-NUCLEOTIDE PYROPHOSPHORYLASE [CARBOXYLATING]"/>
    <property type="match status" value="1"/>
</dbReference>
<dbReference type="EMBL" id="CP115667">
    <property type="protein sequence ID" value="WBW50524.1"/>
    <property type="molecule type" value="Genomic_DNA"/>
</dbReference>
<organism evidence="13 14">
    <name type="scientific">Peptoniphilus equinus</name>
    <dbReference type="NCBI Taxonomy" id="3016343"/>
    <lineage>
        <taxon>Bacteria</taxon>
        <taxon>Bacillati</taxon>
        <taxon>Bacillota</taxon>
        <taxon>Tissierellia</taxon>
        <taxon>Tissierellales</taxon>
        <taxon>Peptoniphilaceae</taxon>
        <taxon>Peptoniphilus</taxon>
    </lineage>
</organism>
<dbReference type="NCBIfam" id="TIGR00078">
    <property type="entry name" value="nadC"/>
    <property type="match status" value="1"/>
</dbReference>
<gene>
    <name evidence="13" type="primary">nadC</name>
    <name evidence="13" type="ORF">O6R05_02975</name>
</gene>
<dbReference type="Gene3D" id="3.90.1170.20">
    <property type="entry name" value="Quinolinate phosphoribosyl transferase, N-terminal domain"/>
    <property type="match status" value="1"/>
</dbReference>
<comment type="similarity">
    <text evidence="3 10">Belongs to the NadC/ModD family.</text>
</comment>
<dbReference type="InterPro" id="IPR027277">
    <property type="entry name" value="NadC/ModD"/>
</dbReference>
<dbReference type="SUPFAM" id="SSF54675">
    <property type="entry name" value="Nicotinate/Quinolinate PRTase N-terminal domain-like"/>
    <property type="match status" value="1"/>
</dbReference>
<dbReference type="InterPro" id="IPR002638">
    <property type="entry name" value="Quinolinate_PRibosylTrfase_C"/>
</dbReference>
<evidence type="ECO:0000313" key="13">
    <source>
        <dbReference type="EMBL" id="WBW50524.1"/>
    </source>
</evidence>
<evidence type="ECO:0000256" key="4">
    <source>
        <dbReference type="ARBA" id="ARBA00011944"/>
    </source>
</evidence>
<evidence type="ECO:0000259" key="12">
    <source>
        <dbReference type="Pfam" id="PF02749"/>
    </source>
</evidence>
<evidence type="ECO:0000256" key="5">
    <source>
        <dbReference type="ARBA" id="ARBA00022642"/>
    </source>
</evidence>
<evidence type="ECO:0000256" key="2">
    <source>
        <dbReference type="ARBA" id="ARBA00004893"/>
    </source>
</evidence>
<keyword evidence="6 10" id="KW-0328">Glycosyltransferase</keyword>
<keyword evidence="5" id="KW-0662">Pyridine nucleotide biosynthesis</keyword>
<dbReference type="InterPro" id="IPR004393">
    <property type="entry name" value="NadC"/>
</dbReference>